<dbReference type="PANTHER" id="PTHR10039">
    <property type="entry name" value="AMELOGENIN"/>
    <property type="match status" value="1"/>
</dbReference>
<proteinExistence type="predicted"/>
<dbReference type="OrthoDB" id="443402at2759"/>
<dbReference type="AlphaFoldDB" id="A0A9P4KBB0"/>
<evidence type="ECO:0000256" key="2">
    <source>
        <dbReference type="SAM" id="MobiDB-lite"/>
    </source>
</evidence>
<dbReference type="Proteomes" id="UP000800093">
    <property type="component" value="Unassembled WGS sequence"/>
</dbReference>
<name>A0A9P4KBB0_9PLEO</name>
<evidence type="ECO:0008006" key="7">
    <source>
        <dbReference type="Google" id="ProtNLM"/>
    </source>
</evidence>
<dbReference type="Pfam" id="PF24883">
    <property type="entry name" value="NPHP3_N"/>
    <property type="match status" value="1"/>
</dbReference>
<dbReference type="PANTHER" id="PTHR10039:SF5">
    <property type="entry name" value="NACHT DOMAIN-CONTAINING PROTEIN"/>
    <property type="match status" value="1"/>
</dbReference>
<feature type="domain" description="Nephrocystin 3-like N-terminal" evidence="3">
    <location>
        <begin position="261"/>
        <end position="419"/>
    </location>
</feature>
<gene>
    <name evidence="5" type="ORF">CC78DRAFT_618133</name>
</gene>
<dbReference type="InterPro" id="IPR056693">
    <property type="entry name" value="DUF7791"/>
</dbReference>
<protein>
    <recommendedName>
        <fullName evidence="7">NACHT domain-containing protein</fullName>
    </recommendedName>
</protein>
<dbReference type="SUPFAM" id="SSF52540">
    <property type="entry name" value="P-loop containing nucleoside triphosphate hydrolases"/>
    <property type="match status" value="1"/>
</dbReference>
<accession>A0A9P4KBB0</accession>
<feature type="compositionally biased region" description="Basic residues" evidence="2">
    <location>
        <begin position="1002"/>
        <end position="1011"/>
    </location>
</feature>
<organism evidence="5 6">
    <name type="scientific">Lojkania enalia</name>
    <dbReference type="NCBI Taxonomy" id="147567"/>
    <lineage>
        <taxon>Eukaryota</taxon>
        <taxon>Fungi</taxon>
        <taxon>Dikarya</taxon>
        <taxon>Ascomycota</taxon>
        <taxon>Pezizomycotina</taxon>
        <taxon>Dothideomycetes</taxon>
        <taxon>Pleosporomycetidae</taxon>
        <taxon>Pleosporales</taxon>
        <taxon>Pleosporales incertae sedis</taxon>
        <taxon>Lojkania</taxon>
    </lineage>
</organism>
<keyword evidence="1" id="KW-0677">Repeat</keyword>
<sequence>MEPLTVFSFVVNVVQLVDFTVRLLKEANEIYHSGTGHSAEQVELKKVAEDLSRLCDNVPSIPADEQDHVLGQLGREISEIATLIKKEAKDLITAIQKLKLKYGSSRHWGSFRQALATIWHRKEIDKMHNRLKGLRNDLQANMITYMKVQTEGIVKTLDSLKTEFEKMKCQRVDSIGRLNSLVKNMSISQLSKENLFDVERRLNEYHALREKYAREQEVLENLQFTAMFDRYHAIPEAHLKTFEWIFHPNLFPQTDPRSTVAFKQWLLSDNGVFWVCGKPGSGKSTLMRYLCDCQQTKQYLTTWAGKDRLVAVSFYFWTAGSELQRSQRGLLRHLLFEILREHPDLTEILFTDKDKYPHVSLSLPDLYSALQRLKSLPSTTKFCFFLDGLDEYGGDHQDIINTINKLARIPNIKLCVSSRRHVEFEDAFGTDPNRKLHLEQLTRDDIAKFARDKFEETTQFRKAVQQVDSDFDIVAEITRKAEGVFLWVFLVVRSLRNGLVKGDNMSLMRKRLDELPSDLQKLFENIIASVDSVYRRRMATTLQVALRAPEPVNLVTYWLLDEEKGWTGSKFELEESIGTVQAIEGEMSRRLYGRYLGLLEATGTLGTQRVNFIHRTVRDYLDSEAARNIFAFPDLNSYSKACKALIAYLSIYGSNGTYTNTSLEHFVIFSKWAEIQNENFDIDIFSKMNQVAIERFGSNQVRFLRELVHYGCVSGLEYLFSRDPELLTHHGRFLLLTALEAQPYMAKRLFGPALVERVLNWLFSKSSRVVLQALSELFPEFFLGVLGEDLGYQNSYLPGYNMEPEEWKTTLNVLLRHGADIIHVLRDRRFIRDLPWLRFSERFFTDMSHALRSVPNREQIRESMRDLLDRCTELYSTFLEYGFDPNVPLDARTVWQMWLWQICDFQVNHGLFETQSLRLMQVFLSSGADPYASVSYQSDRLKEVKISVEHIVDGLFGEESRRVLYPVLEEAKRGWREAHARGLNRAPSRRKRRGENQVRCSPWHHNKRPRL</sequence>
<keyword evidence="6" id="KW-1185">Reference proteome</keyword>
<reference evidence="6" key="1">
    <citation type="journal article" date="2020" name="Stud. Mycol.">
        <title>101 Dothideomycetes genomes: A test case for predicting lifestyles and emergence of pathogens.</title>
        <authorList>
            <person name="Haridas S."/>
            <person name="Albert R."/>
            <person name="Binder M."/>
            <person name="Bloem J."/>
            <person name="LaButti K."/>
            <person name="Salamov A."/>
            <person name="Andreopoulos B."/>
            <person name="Baker S."/>
            <person name="Barry K."/>
            <person name="Bills G."/>
            <person name="Bluhm B."/>
            <person name="Cannon C."/>
            <person name="Castanera R."/>
            <person name="Culley D."/>
            <person name="Daum C."/>
            <person name="Ezra D."/>
            <person name="Gonzalez J."/>
            <person name="Henrissat B."/>
            <person name="Kuo A."/>
            <person name="Liang C."/>
            <person name="Lipzen A."/>
            <person name="Lutzoni F."/>
            <person name="Magnuson J."/>
            <person name="Mondo S."/>
            <person name="Nolan M."/>
            <person name="Ohm R."/>
            <person name="Pangilinan J."/>
            <person name="Park H.-J."/>
            <person name="Ramirez L."/>
            <person name="Alfaro M."/>
            <person name="Sun H."/>
            <person name="Tritt A."/>
            <person name="Yoshinaga Y."/>
            <person name="Zwiers L.-H."/>
            <person name="Turgeon B."/>
            <person name="Goodwin S."/>
            <person name="Spatafora J."/>
            <person name="Crous P."/>
            <person name="Grigoriev I."/>
        </authorList>
    </citation>
    <scope>NUCLEOTIDE SEQUENCE [LARGE SCALE GENOMIC DNA]</scope>
    <source>
        <strain evidence="6">CBS 304.66</strain>
    </source>
</reference>
<feature type="region of interest" description="Disordered" evidence="2">
    <location>
        <begin position="980"/>
        <end position="1011"/>
    </location>
</feature>
<dbReference type="Pfam" id="PF25053">
    <property type="entry name" value="DUF7791"/>
    <property type="match status" value="1"/>
</dbReference>
<comment type="caution">
    <text evidence="5">The sequence shown here is derived from an EMBL/GenBank/DDBJ whole genome shotgun (WGS) entry which is preliminary data.</text>
</comment>
<dbReference type="EMBL" id="ML986634">
    <property type="protein sequence ID" value="KAF2262909.1"/>
    <property type="molecule type" value="Genomic_DNA"/>
</dbReference>
<evidence type="ECO:0000313" key="6">
    <source>
        <dbReference type="Proteomes" id="UP000800093"/>
    </source>
</evidence>
<evidence type="ECO:0000313" key="5">
    <source>
        <dbReference type="EMBL" id="KAF2262909.1"/>
    </source>
</evidence>
<evidence type="ECO:0000259" key="3">
    <source>
        <dbReference type="Pfam" id="PF24883"/>
    </source>
</evidence>
<evidence type="ECO:0000259" key="4">
    <source>
        <dbReference type="Pfam" id="PF25053"/>
    </source>
</evidence>
<evidence type="ECO:0000256" key="1">
    <source>
        <dbReference type="ARBA" id="ARBA00022737"/>
    </source>
</evidence>
<dbReference type="InterPro" id="IPR027417">
    <property type="entry name" value="P-loop_NTPase"/>
</dbReference>
<dbReference type="Gene3D" id="3.40.50.300">
    <property type="entry name" value="P-loop containing nucleotide triphosphate hydrolases"/>
    <property type="match status" value="1"/>
</dbReference>
<dbReference type="InterPro" id="IPR056884">
    <property type="entry name" value="NPHP3-like_N"/>
</dbReference>
<feature type="domain" description="DUF7791" evidence="4">
    <location>
        <begin position="529"/>
        <end position="646"/>
    </location>
</feature>